<dbReference type="InterPro" id="IPR006527">
    <property type="entry name" value="F-box-assoc_dom_typ1"/>
</dbReference>
<reference evidence="2" key="1">
    <citation type="submission" date="2019-12" db="EMBL/GenBank/DDBJ databases">
        <title>Genome sequencing and annotation of Brassica cretica.</title>
        <authorList>
            <person name="Studholme D.J."/>
            <person name="Sarris P.F."/>
        </authorList>
    </citation>
    <scope>NUCLEOTIDE SEQUENCE</scope>
    <source>
        <strain evidence="2">PFS-001/15</strain>
        <tissue evidence="2">Leaf</tissue>
    </source>
</reference>
<dbReference type="Pfam" id="PF07734">
    <property type="entry name" value="FBA_1"/>
    <property type="match status" value="1"/>
</dbReference>
<dbReference type="AlphaFoldDB" id="A0A8S9G9V1"/>
<evidence type="ECO:0000313" key="3">
    <source>
        <dbReference type="Proteomes" id="UP000712281"/>
    </source>
</evidence>
<protein>
    <recommendedName>
        <fullName evidence="1">F-box associated beta-propeller type 1 domain-containing protein</fullName>
    </recommendedName>
</protein>
<comment type="caution">
    <text evidence="2">The sequence shown here is derived from an EMBL/GenBank/DDBJ whole genome shotgun (WGS) entry which is preliminary data.</text>
</comment>
<dbReference type="InterPro" id="IPR017451">
    <property type="entry name" value="F-box-assoc_interact_dom"/>
</dbReference>
<organism evidence="2 3">
    <name type="scientific">Brassica cretica</name>
    <name type="common">Mustard</name>
    <dbReference type="NCBI Taxonomy" id="69181"/>
    <lineage>
        <taxon>Eukaryota</taxon>
        <taxon>Viridiplantae</taxon>
        <taxon>Streptophyta</taxon>
        <taxon>Embryophyta</taxon>
        <taxon>Tracheophyta</taxon>
        <taxon>Spermatophyta</taxon>
        <taxon>Magnoliopsida</taxon>
        <taxon>eudicotyledons</taxon>
        <taxon>Gunneridae</taxon>
        <taxon>Pentapetalae</taxon>
        <taxon>rosids</taxon>
        <taxon>malvids</taxon>
        <taxon>Brassicales</taxon>
        <taxon>Brassicaceae</taxon>
        <taxon>Brassiceae</taxon>
        <taxon>Brassica</taxon>
    </lineage>
</organism>
<dbReference type="EMBL" id="QGKW02002005">
    <property type="protein sequence ID" value="KAF2541178.1"/>
    <property type="molecule type" value="Genomic_DNA"/>
</dbReference>
<name>A0A8S9G9V1_BRACR</name>
<sequence length="77" mass="8853">SRGISVKGNTYWLATQPQSPHSNFLLSFDFSAKRFNNLSLPQPFPFNISALSVFKDEQLCLLCSFYNEDTSHVWVKH</sequence>
<dbReference type="NCBIfam" id="TIGR01640">
    <property type="entry name" value="F_box_assoc_1"/>
    <property type="match status" value="1"/>
</dbReference>
<feature type="non-terminal residue" evidence="2">
    <location>
        <position position="1"/>
    </location>
</feature>
<accession>A0A8S9G9V1</accession>
<feature type="domain" description="F-box associated beta-propeller type 1" evidence="1">
    <location>
        <begin position="3"/>
        <end position="75"/>
    </location>
</feature>
<evidence type="ECO:0000313" key="2">
    <source>
        <dbReference type="EMBL" id="KAF2541178.1"/>
    </source>
</evidence>
<gene>
    <name evidence="2" type="ORF">F2Q68_00031887</name>
</gene>
<proteinExistence type="predicted"/>
<evidence type="ECO:0000259" key="1">
    <source>
        <dbReference type="Pfam" id="PF07734"/>
    </source>
</evidence>
<dbReference type="Proteomes" id="UP000712281">
    <property type="component" value="Unassembled WGS sequence"/>
</dbReference>